<keyword evidence="1" id="KW-0812">Transmembrane</keyword>
<protein>
    <recommendedName>
        <fullName evidence="4">Type IV pilin</fullName>
    </recommendedName>
</protein>
<dbReference type="AlphaFoldDB" id="A0AAX3GX49"/>
<keyword evidence="1" id="KW-0472">Membrane</keyword>
<evidence type="ECO:0000256" key="1">
    <source>
        <dbReference type="SAM" id="Phobius"/>
    </source>
</evidence>
<reference evidence="2 3" key="1">
    <citation type="submission" date="2019-02" db="EMBL/GenBank/DDBJ databases">
        <authorList>
            <consortium name="Pathogen Informatics"/>
        </authorList>
    </citation>
    <scope>NUCLEOTIDE SEQUENCE [LARGE SCALE GENOMIC DNA]</scope>
    <source>
        <strain evidence="2 3">078GUE027</strain>
    </source>
</reference>
<evidence type="ECO:0000313" key="2">
    <source>
        <dbReference type="EMBL" id="VFD52999.1"/>
    </source>
</evidence>
<comment type="caution">
    <text evidence="2">The sequence shown here is derived from an EMBL/GenBank/DDBJ whole genome shotgun (WGS) entry which is preliminary data.</text>
</comment>
<proteinExistence type="predicted"/>
<evidence type="ECO:0008006" key="4">
    <source>
        <dbReference type="Google" id="ProtNLM"/>
    </source>
</evidence>
<accession>A0AAX3GX49</accession>
<dbReference type="Proteomes" id="UP000346772">
    <property type="component" value="Unassembled WGS sequence"/>
</dbReference>
<dbReference type="EMBL" id="CAADAT010000002">
    <property type="protein sequence ID" value="VFD52999.1"/>
    <property type="molecule type" value="Genomic_DNA"/>
</dbReference>
<keyword evidence="1" id="KW-1133">Transmembrane helix</keyword>
<gene>
    <name evidence="2" type="ORF">SAMEA1710456_00449</name>
</gene>
<name>A0AAX3GX49_CLODI</name>
<feature type="transmembrane region" description="Helical" evidence="1">
    <location>
        <begin position="7"/>
        <end position="30"/>
    </location>
</feature>
<sequence>MKHKYGYLLLESVVSLSSMLIMILVLYSIFLSTISLKLKVEDKIELQQQSLEIIKSMEGIISNSMGIINVSNYEDTFKKATSIKCRYVDENVNNNEESISNKEIILNERRNKLFVNSLNGESSQAGGYEIGDYVDEMYVSINNNGQYVNIKLKLSKRSQKYETEFKIKVWNFSENI</sequence>
<dbReference type="RefSeq" id="WP_003419301.1">
    <property type="nucleotide sequence ID" value="NZ_BEHB01000001.1"/>
</dbReference>
<organism evidence="2 3">
    <name type="scientific">Clostridioides difficile</name>
    <name type="common">Peptoclostridium difficile</name>
    <dbReference type="NCBI Taxonomy" id="1496"/>
    <lineage>
        <taxon>Bacteria</taxon>
        <taxon>Bacillati</taxon>
        <taxon>Bacillota</taxon>
        <taxon>Clostridia</taxon>
        <taxon>Peptostreptococcales</taxon>
        <taxon>Peptostreptococcaceae</taxon>
        <taxon>Clostridioides</taxon>
    </lineage>
</organism>
<evidence type="ECO:0000313" key="3">
    <source>
        <dbReference type="Proteomes" id="UP000346772"/>
    </source>
</evidence>